<dbReference type="SMART" id="SM00421">
    <property type="entry name" value="HTH_LUXR"/>
    <property type="match status" value="1"/>
</dbReference>
<dbReference type="InterPro" id="IPR011990">
    <property type="entry name" value="TPR-like_helical_dom_sf"/>
</dbReference>
<gene>
    <name evidence="4" type="ORF">ACFFTR_44680</name>
</gene>
<dbReference type="Gene3D" id="1.10.10.10">
    <property type="entry name" value="Winged helix-like DNA-binding domain superfamily/Winged helix DNA-binding domain"/>
    <property type="match status" value="1"/>
</dbReference>
<dbReference type="PROSITE" id="PS50043">
    <property type="entry name" value="HTH_LUXR_2"/>
    <property type="match status" value="1"/>
</dbReference>
<name>A0ABV5MN15_9ACTN</name>
<dbReference type="SUPFAM" id="SSF48452">
    <property type="entry name" value="TPR-like"/>
    <property type="match status" value="2"/>
</dbReference>
<dbReference type="Pfam" id="PF00196">
    <property type="entry name" value="GerE"/>
    <property type="match status" value="1"/>
</dbReference>
<dbReference type="Pfam" id="PF13191">
    <property type="entry name" value="AAA_16"/>
    <property type="match status" value="1"/>
</dbReference>
<keyword evidence="1" id="KW-0547">Nucleotide-binding</keyword>
<dbReference type="InterPro" id="IPR000792">
    <property type="entry name" value="Tscrpt_reg_LuxR_C"/>
</dbReference>
<dbReference type="Gene3D" id="1.25.40.10">
    <property type="entry name" value="Tetratricopeptide repeat domain"/>
    <property type="match status" value="2"/>
</dbReference>
<dbReference type="InterPro" id="IPR027417">
    <property type="entry name" value="P-loop_NTPase"/>
</dbReference>
<dbReference type="PANTHER" id="PTHR16305:SF35">
    <property type="entry name" value="TRANSCRIPTIONAL ACTIVATOR DOMAIN"/>
    <property type="match status" value="1"/>
</dbReference>
<sequence length="920" mass="100128">MRASRSGMSQVMVGRDDELRRLRRLADGSEPSIAMLGGEPGIGKSRLVQELIAGLPETVPVLDGQADPGTLSRPFEVLLGAIDSSRRSELLDPEPLRVVTDASRSMIDRIQAGLEIVQQLTEPGTSLVVFEDLHWADSESVALFERIAELPGSRLLIGTYRPDEITRRHPLADLLTRLERRYTVTNVRLERLSLADTSMFLKSATGRPPTYRTALSLHNRTGGNPFFLEELLKANGDADLDTLCDRPLPWNIAEALRRQLDDLDDAEKRIVEAAAVLGRKVPFDLLAAVTGFDENELIDGLRDLVRRGLMVETGDDEFSFRHALTREALVDEMLARQRRRLHELALETLLSTGSKDYALVAHHAKGAGRYLDMVEAARRGLVVYLEMGSPYQALQLAEMGLDELPDDVELLSCGARAAWLAGLLDDAQELGRRWLDAAATGDERADALRLLVRLSWEVGSSGSMQERAAQLRREIAHLPDGPAKAQAYAAIAQAYMLHDDTERAVAWADMAIALGEELGLPAVWLAGKVEKGSALVNVAAGVDEGVKLLNEAAQEAEEAGEWLLAARSLNNLYNLLPGGPADWAAALERMRTFAERAGFESLAVAAYFQGRARLAVQEGNLSGALAELEAARRRDKGLLRTRNGSDYHGVFFTGLLLEAGELDKADMVIRGLIEQSNDAYTMLTQTSVPGLQFHLACRLGRIDLARDLLRTVLDAVRVTGVTGRDFAHDIISAGLAAGLSADELRPIAAAIDDPLFDDAYRWLADAQIAEAAGDTPAALRLYRRATAEPTMLLPAQRGTGHLGAARCLIAAGDLDGARAEVRAAEPHLARWAGWRVAELAALRSRLGLSAPTAGGDESLTPREREVAVLLAEGLTNAELARRLYISPRTAAVHVSNILSKLNLESRTQIAAWVKSRPPAR</sequence>
<dbReference type="CDD" id="cd06170">
    <property type="entry name" value="LuxR_C_like"/>
    <property type="match status" value="1"/>
</dbReference>
<dbReference type="InterPro" id="IPR016032">
    <property type="entry name" value="Sig_transdc_resp-reg_C-effctor"/>
</dbReference>
<evidence type="ECO:0000256" key="2">
    <source>
        <dbReference type="ARBA" id="ARBA00022840"/>
    </source>
</evidence>
<reference evidence="4 5" key="1">
    <citation type="submission" date="2024-09" db="EMBL/GenBank/DDBJ databases">
        <authorList>
            <person name="Sun Q."/>
            <person name="Mori K."/>
        </authorList>
    </citation>
    <scope>NUCLEOTIDE SEQUENCE [LARGE SCALE GENOMIC DNA]</scope>
    <source>
        <strain evidence="4 5">JCM 3307</strain>
    </source>
</reference>
<protein>
    <submittedName>
        <fullName evidence="4">LuxR C-terminal-related transcriptional regulator</fullName>
    </submittedName>
</protein>
<evidence type="ECO:0000313" key="4">
    <source>
        <dbReference type="EMBL" id="MFB9450219.1"/>
    </source>
</evidence>
<organism evidence="4 5">
    <name type="scientific">Dactylosporangium vinaceum</name>
    <dbReference type="NCBI Taxonomy" id="53362"/>
    <lineage>
        <taxon>Bacteria</taxon>
        <taxon>Bacillati</taxon>
        <taxon>Actinomycetota</taxon>
        <taxon>Actinomycetes</taxon>
        <taxon>Micromonosporales</taxon>
        <taxon>Micromonosporaceae</taxon>
        <taxon>Dactylosporangium</taxon>
    </lineage>
</organism>
<feature type="domain" description="HTH luxR-type" evidence="3">
    <location>
        <begin position="852"/>
        <end position="917"/>
    </location>
</feature>
<evidence type="ECO:0000256" key="1">
    <source>
        <dbReference type="ARBA" id="ARBA00022741"/>
    </source>
</evidence>
<comment type="caution">
    <text evidence="4">The sequence shown here is derived from an EMBL/GenBank/DDBJ whole genome shotgun (WGS) entry which is preliminary data.</text>
</comment>
<dbReference type="PRINTS" id="PR00038">
    <property type="entry name" value="HTHLUXR"/>
</dbReference>
<keyword evidence="5" id="KW-1185">Reference proteome</keyword>
<dbReference type="SUPFAM" id="SSF52540">
    <property type="entry name" value="P-loop containing nucleoside triphosphate hydrolases"/>
    <property type="match status" value="1"/>
</dbReference>
<dbReference type="Proteomes" id="UP001589608">
    <property type="component" value="Unassembled WGS sequence"/>
</dbReference>
<dbReference type="SUPFAM" id="SSF46894">
    <property type="entry name" value="C-terminal effector domain of the bipartite response regulators"/>
    <property type="match status" value="1"/>
</dbReference>
<dbReference type="EMBL" id="JBHMCA010000072">
    <property type="protein sequence ID" value="MFB9450219.1"/>
    <property type="molecule type" value="Genomic_DNA"/>
</dbReference>
<dbReference type="InterPro" id="IPR036388">
    <property type="entry name" value="WH-like_DNA-bd_sf"/>
</dbReference>
<accession>A0ABV5MN15</accession>
<dbReference type="RefSeq" id="WP_246656152.1">
    <property type="nucleotide sequence ID" value="NZ_CP061913.1"/>
</dbReference>
<dbReference type="InterPro" id="IPR041664">
    <property type="entry name" value="AAA_16"/>
</dbReference>
<proteinExistence type="predicted"/>
<dbReference type="PANTHER" id="PTHR16305">
    <property type="entry name" value="TESTICULAR SOLUBLE ADENYLYL CYCLASE"/>
    <property type="match status" value="1"/>
</dbReference>
<evidence type="ECO:0000259" key="3">
    <source>
        <dbReference type="PROSITE" id="PS50043"/>
    </source>
</evidence>
<evidence type="ECO:0000313" key="5">
    <source>
        <dbReference type="Proteomes" id="UP001589608"/>
    </source>
</evidence>
<keyword evidence="2" id="KW-0067">ATP-binding</keyword>